<gene>
    <name evidence="2" type="ORF">SAMN05216201_112113</name>
</gene>
<reference evidence="3" key="1">
    <citation type="submission" date="2016-10" db="EMBL/GenBank/DDBJ databases">
        <authorList>
            <person name="Varghese N."/>
            <person name="Submissions S."/>
        </authorList>
    </citation>
    <scope>NUCLEOTIDE SEQUENCE [LARGE SCALE GENOMIC DNA]</scope>
    <source>
        <strain evidence="3">LMG 25967</strain>
    </source>
</reference>
<feature type="chain" id="PRO_5017359421" description="Lipoprotein" evidence="1">
    <location>
        <begin position="18"/>
        <end position="137"/>
    </location>
</feature>
<accession>A0A1H7AC91</accession>
<proteinExistence type="predicted"/>
<evidence type="ECO:0000256" key="1">
    <source>
        <dbReference type="SAM" id="SignalP"/>
    </source>
</evidence>
<dbReference type="RefSeq" id="WP_090312412.1">
    <property type="nucleotide sequence ID" value="NZ_FNZE01000012.1"/>
</dbReference>
<evidence type="ECO:0008006" key="4">
    <source>
        <dbReference type="Google" id="ProtNLM"/>
    </source>
</evidence>
<feature type="signal peptide" evidence="1">
    <location>
        <begin position="1"/>
        <end position="17"/>
    </location>
</feature>
<sequence length="137" mass="15457">MRSLTLLAALALLGACASPLPSPDPQQAWIELRTEPGELLMADSLDGNTLADGRYFQVSPGAHRLQASYRFELYVGSLFARDPLQMLCYLRFDYDGFVAGQRYRLEARHQLQQTESWLSDASGKRLADGQEWHCIHQ</sequence>
<keyword evidence="1" id="KW-0732">Signal</keyword>
<dbReference type="OrthoDB" id="6997359at2"/>
<dbReference type="EMBL" id="FNZE01000012">
    <property type="protein sequence ID" value="SEJ62556.1"/>
    <property type="molecule type" value="Genomic_DNA"/>
</dbReference>
<organism evidence="2 3">
    <name type="scientific">Pseudomonas linyingensis</name>
    <dbReference type="NCBI Taxonomy" id="915471"/>
    <lineage>
        <taxon>Bacteria</taxon>
        <taxon>Pseudomonadati</taxon>
        <taxon>Pseudomonadota</taxon>
        <taxon>Gammaproteobacteria</taxon>
        <taxon>Pseudomonadales</taxon>
        <taxon>Pseudomonadaceae</taxon>
        <taxon>Pseudomonas</taxon>
    </lineage>
</organism>
<dbReference type="Proteomes" id="UP000242930">
    <property type="component" value="Unassembled WGS sequence"/>
</dbReference>
<evidence type="ECO:0000313" key="2">
    <source>
        <dbReference type="EMBL" id="SEJ62556.1"/>
    </source>
</evidence>
<keyword evidence="3" id="KW-1185">Reference proteome</keyword>
<dbReference type="STRING" id="915471.SAMN05216201_112113"/>
<name>A0A1H7AC91_9PSED</name>
<dbReference type="AlphaFoldDB" id="A0A1H7AC91"/>
<dbReference type="PROSITE" id="PS51257">
    <property type="entry name" value="PROKAR_LIPOPROTEIN"/>
    <property type="match status" value="1"/>
</dbReference>
<evidence type="ECO:0000313" key="3">
    <source>
        <dbReference type="Proteomes" id="UP000242930"/>
    </source>
</evidence>
<protein>
    <recommendedName>
        <fullName evidence="4">Lipoprotein</fullName>
    </recommendedName>
</protein>